<dbReference type="PaxDb" id="3880-AES99384"/>
<keyword evidence="3" id="KW-1185">Reference proteome</keyword>
<reference evidence="1 3" key="2">
    <citation type="journal article" date="2014" name="BMC Genomics">
        <title>An improved genome release (version Mt4.0) for the model legume Medicago truncatula.</title>
        <authorList>
            <person name="Tang H."/>
            <person name="Krishnakumar V."/>
            <person name="Bidwell S."/>
            <person name="Rosen B."/>
            <person name="Chan A."/>
            <person name="Zhou S."/>
            <person name="Gentzbittel L."/>
            <person name="Childs K.L."/>
            <person name="Yandell M."/>
            <person name="Gundlach H."/>
            <person name="Mayer K.F."/>
            <person name="Schwartz D.C."/>
            <person name="Town C.D."/>
        </authorList>
    </citation>
    <scope>GENOME REANNOTATION</scope>
    <source>
        <strain evidence="2 3">cv. Jemalong A17</strain>
    </source>
</reference>
<dbReference type="Proteomes" id="UP000002051">
    <property type="component" value="Chromosome 5"/>
</dbReference>
<evidence type="ECO:0000313" key="2">
    <source>
        <dbReference type="EnsemblPlants" id="AES99384"/>
    </source>
</evidence>
<dbReference type="EMBL" id="CM001221">
    <property type="protein sequence ID" value="AES99384.1"/>
    <property type="molecule type" value="Genomic_DNA"/>
</dbReference>
<organism evidence="1 3">
    <name type="scientific">Medicago truncatula</name>
    <name type="common">Barrel medic</name>
    <name type="synonym">Medicago tribuloides</name>
    <dbReference type="NCBI Taxonomy" id="3880"/>
    <lineage>
        <taxon>Eukaryota</taxon>
        <taxon>Viridiplantae</taxon>
        <taxon>Streptophyta</taxon>
        <taxon>Embryophyta</taxon>
        <taxon>Tracheophyta</taxon>
        <taxon>Spermatophyta</taxon>
        <taxon>Magnoliopsida</taxon>
        <taxon>eudicotyledons</taxon>
        <taxon>Gunneridae</taxon>
        <taxon>Pentapetalae</taxon>
        <taxon>rosids</taxon>
        <taxon>fabids</taxon>
        <taxon>Fabales</taxon>
        <taxon>Fabaceae</taxon>
        <taxon>Papilionoideae</taxon>
        <taxon>50 kb inversion clade</taxon>
        <taxon>NPAAA clade</taxon>
        <taxon>Hologalegina</taxon>
        <taxon>IRL clade</taxon>
        <taxon>Trifolieae</taxon>
        <taxon>Medicago</taxon>
    </lineage>
</organism>
<proteinExistence type="predicted"/>
<sequence>MKVKHLIMKTFLHPLEFEGIAFMLKSCPNLEHLTIEIVEKKYMNHGKKGFYVEPVFITS</sequence>
<reference evidence="2" key="3">
    <citation type="submission" date="2015-04" db="UniProtKB">
        <authorList>
            <consortium name="EnsemblPlants"/>
        </authorList>
    </citation>
    <scope>IDENTIFICATION</scope>
    <source>
        <strain evidence="2">cv. Jemalong A17</strain>
    </source>
</reference>
<evidence type="ECO:0000313" key="3">
    <source>
        <dbReference type="Proteomes" id="UP000002051"/>
    </source>
</evidence>
<reference evidence="1 3" key="1">
    <citation type="journal article" date="2011" name="Nature">
        <title>The Medicago genome provides insight into the evolution of rhizobial symbioses.</title>
        <authorList>
            <person name="Young N.D."/>
            <person name="Debelle F."/>
            <person name="Oldroyd G.E."/>
            <person name="Geurts R."/>
            <person name="Cannon S.B."/>
            <person name="Udvardi M.K."/>
            <person name="Benedito V.A."/>
            <person name="Mayer K.F."/>
            <person name="Gouzy J."/>
            <person name="Schoof H."/>
            <person name="Van de Peer Y."/>
            <person name="Proost S."/>
            <person name="Cook D.R."/>
            <person name="Meyers B.C."/>
            <person name="Spannagl M."/>
            <person name="Cheung F."/>
            <person name="De Mita S."/>
            <person name="Krishnakumar V."/>
            <person name="Gundlach H."/>
            <person name="Zhou S."/>
            <person name="Mudge J."/>
            <person name="Bharti A.K."/>
            <person name="Murray J.D."/>
            <person name="Naoumkina M.A."/>
            <person name="Rosen B."/>
            <person name="Silverstein K.A."/>
            <person name="Tang H."/>
            <person name="Rombauts S."/>
            <person name="Zhao P.X."/>
            <person name="Zhou P."/>
            <person name="Barbe V."/>
            <person name="Bardou P."/>
            <person name="Bechner M."/>
            <person name="Bellec A."/>
            <person name="Berger A."/>
            <person name="Berges H."/>
            <person name="Bidwell S."/>
            <person name="Bisseling T."/>
            <person name="Choisne N."/>
            <person name="Couloux A."/>
            <person name="Denny R."/>
            <person name="Deshpande S."/>
            <person name="Dai X."/>
            <person name="Doyle J.J."/>
            <person name="Dudez A.M."/>
            <person name="Farmer A.D."/>
            <person name="Fouteau S."/>
            <person name="Franken C."/>
            <person name="Gibelin C."/>
            <person name="Gish J."/>
            <person name="Goldstein S."/>
            <person name="Gonzalez A.J."/>
            <person name="Green P.J."/>
            <person name="Hallab A."/>
            <person name="Hartog M."/>
            <person name="Hua A."/>
            <person name="Humphray S.J."/>
            <person name="Jeong D.H."/>
            <person name="Jing Y."/>
            <person name="Jocker A."/>
            <person name="Kenton S.M."/>
            <person name="Kim D.J."/>
            <person name="Klee K."/>
            <person name="Lai H."/>
            <person name="Lang C."/>
            <person name="Lin S."/>
            <person name="Macmil S.L."/>
            <person name="Magdelenat G."/>
            <person name="Matthews L."/>
            <person name="McCorrison J."/>
            <person name="Monaghan E.L."/>
            <person name="Mun J.H."/>
            <person name="Najar F.Z."/>
            <person name="Nicholson C."/>
            <person name="Noirot C."/>
            <person name="O'Bleness M."/>
            <person name="Paule C.R."/>
            <person name="Poulain J."/>
            <person name="Prion F."/>
            <person name="Qin B."/>
            <person name="Qu C."/>
            <person name="Retzel E.F."/>
            <person name="Riddle C."/>
            <person name="Sallet E."/>
            <person name="Samain S."/>
            <person name="Samson N."/>
            <person name="Sanders I."/>
            <person name="Saurat O."/>
            <person name="Scarpelli C."/>
            <person name="Schiex T."/>
            <person name="Segurens B."/>
            <person name="Severin A.J."/>
            <person name="Sherrier D.J."/>
            <person name="Shi R."/>
            <person name="Sims S."/>
            <person name="Singer S.R."/>
            <person name="Sinharoy S."/>
            <person name="Sterck L."/>
            <person name="Viollet A."/>
            <person name="Wang B.B."/>
            <person name="Wang K."/>
            <person name="Wang M."/>
            <person name="Wang X."/>
            <person name="Warfsmann J."/>
            <person name="Weissenbach J."/>
            <person name="White D.D."/>
            <person name="White J.D."/>
            <person name="Wiley G.B."/>
            <person name="Wincker P."/>
            <person name="Xing Y."/>
            <person name="Yang L."/>
            <person name="Yao Z."/>
            <person name="Ying F."/>
            <person name="Zhai J."/>
            <person name="Zhou L."/>
            <person name="Zuber A."/>
            <person name="Denarie J."/>
            <person name="Dixon R.A."/>
            <person name="May G.D."/>
            <person name="Schwartz D.C."/>
            <person name="Rogers J."/>
            <person name="Quetier F."/>
            <person name="Town C.D."/>
            <person name="Roe B.A."/>
        </authorList>
    </citation>
    <scope>NUCLEOTIDE SEQUENCE [LARGE SCALE GENOMIC DNA]</scope>
    <source>
        <strain evidence="1">A17</strain>
        <strain evidence="2 3">cv. Jemalong A17</strain>
    </source>
</reference>
<gene>
    <name evidence="1" type="ordered locus">MTR_5g080120</name>
</gene>
<name>G7KBT1_MEDTR</name>
<dbReference type="AlphaFoldDB" id="G7KBT1"/>
<protein>
    <submittedName>
        <fullName evidence="1">F-box protein</fullName>
    </submittedName>
</protein>
<dbReference type="HOGENOM" id="CLU_2964362_0_0_1"/>
<evidence type="ECO:0000313" key="1">
    <source>
        <dbReference type="EMBL" id="AES99384.1"/>
    </source>
</evidence>
<dbReference type="EnsemblPlants" id="AES99384">
    <property type="protein sequence ID" value="AES99384"/>
    <property type="gene ID" value="MTR_5g080120"/>
</dbReference>
<accession>G7KBT1</accession>